<evidence type="ECO:0000313" key="3">
    <source>
        <dbReference type="Proteomes" id="UP000248729"/>
    </source>
</evidence>
<dbReference type="RefSeq" id="WP_112403937.1">
    <property type="nucleotide sequence ID" value="NZ_QLTR01000012.1"/>
</dbReference>
<reference evidence="2 3" key="1">
    <citation type="submission" date="2018-06" db="EMBL/GenBank/DDBJ databases">
        <title>Freshwater and sediment microbial communities from various areas in North America, analyzing microbe dynamics in response to fracking.</title>
        <authorList>
            <person name="Lamendella R."/>
        </authorList>
    </citation>
    <scope>NUCLEOTIDE SEQUENCE [LARGE SCALE GENOMIC DNA]</scope>
    <source>
        <strain evidence="2 3">99A</strain>
    </source>
</reference>
<evidence type="ECO:0000259" key="1">
    <source>
        <dbReference type="Pfam" id="PF02518"/>
    </source>
</evidence>
<dbReference type="InterPro" id="IPR003594">
    <property type="entry name" value="HATPase_dom"/>
</dbReference>
<accession>A0A329E860</accession>
<comment type="caution">
    <text evidence="2">The sequence shown here is derived from an EMBL/GenBank/DDBJ whole genome shotgun (WGS) entry which is preliminary data.</text>
</comment>
<dbReference type="InterPro" id="IPR036890">
    <property type="entry name" value="HATPase_C_sf"/>
</dbReference>
<dbReference type="Gene3D" id="3.30.565.10">
    <property type="entry name" value="Histidine kinase-like ATPase, C-terminal domain"/>
    <property type="match status" value="1"/>
</dbReference>
<dbReference type="Pfam" id="PF02518">
    <property type="entry name" value="HATPase_c"/>
    <property type="match status" value="1"/>
</dbReference>
<dbReference type="AlphaFoldDB" id="A0A329E860"/>
<gene>
    <name evidence="2" type="ORF">DET48_11210</name>
</gene>
<feature type="domain" description="Histidine kinase/HSP90-like ATPase" evidence="1">
    <location>
        <begin position="244"/>
        <end position="328"/>
    </location>
</feature>
<organism evidence="2 3">
    <name type="scientific">Vibrio diazotrophicus</name>
    <dbReference type="NCBI Taxonomy" id="685"/>
    <lineage>
        <taxon>Bacteria</taxon>
        <taxon>Pseudomonadati</taxon>
        <taxon>Pseudomonadota</taxon>
        <taxon>Gammaproteobacteria</taxon>
        <taxon>Vibrionales</taxon>
        <taxon>Vibrionaceae</taxon>
        <taxon>Vibrio</taxon>
    </lineage>
</organism>
<proteinExistence type="predicted"/>
<evidence type="ECO:0000313" key="2">
    <source>
        <dbReference type="EMBL" id="RAS63328.1"/>
    </source>
</evidence>
<dbReference type="Proteomes" id="UP000248729">
    <property type="component" value="Unassembled WGS sequence"/>
</dbReference>
<protein>
    <recommendedName>
        <fullName evidence="1">Histidine kinase/HSP90-like ATPase domain-containing protein</fullName>
    </recommendedName>
</protein>
<sequence>MINELFESRVVLHDFPIFLNGKLYEGSKIKSLSQCGKDCISDDFQDVITYSRCPHGLTHYRKKVKGNNIAITEVVGERYFNDGKVKYKGRSITLSDALAWYSYVERHFDVFDKIVFERASEDFDKFHEFTKWTDQISFYAAKVLTKYGSGLKDSYQNAPSDVKSLYKISSMLKDSLDSTGIYFNPSAAKYGKRRSTDIYRMIHKIVMILEHTEGSAFNKKIRMKGHVQKEYDVYESFKIIPLSFIQNAIKYSSSNEITVRFEELNDYVLISVISIGNILYEDITQLSKRGYRTSWAKDIHHDGKGLGLYVSSVVAKAHSYQIGVRSKPLAYEYEGKSQAENVFFVKVY</sequence>
<dbReference type="EMBL" id="QLTR01000012">
    <property type="protein sequence ID" value="RAS63328.1"/>
    <property type="molecule type" value="Genomic_DNA"/>
</dbReference>
<name>A0A329E860_VIBDI</name>
<dbReference type="SUPFAM" id="SSF55874">
    <property type="entry name" value="ATPase domain of HSP90 chaperone/DNA topoisomerase II/histidine kinase"/>
    <property type="match status" value="1"/>
</dbReference>